<evidence type="ECO:0000313" key="2">
    <source>
        <dbReference type="EMBL" id="OGC50031.1"/>
    </source>
</evidence>
<name>A0A1F4UYM8_UNCKA</name>
<dbReference type="Gene3D" id="3.40.50.1820">
    <property type="entry name" value="alpha/beta hydrolase"/>
    <property type="match status" value="1"/>
</dbReference>
<sequence length="260" mass="30102">MPERNKLSLKSAKTTFGQIYYYDNELPGKPIVYLHGGYGKPDVVNILHHHLSPKGIRIISPYLPGHGLSYEIPRKFSFADFMLSIKEFILELNLNEPLNIIGRSFGGRVAWELCLDHNINIKKLVLIDPFLDWTNNSTIRILGNMVIDKFFDRIRRISSKATKIDHSESFIEVHKPQYNHAKRLEYCIKSMGTPSCISNSDIDILVLWGENDTVVKIKDQEHNLNKLSRSKLEVHKGSHYWHYENPIALIDSLNKFLIKY</sequence>
<evidence type="ECO:0000259" key="1">
    <source>
        <dbReference type="Pfam" id="PF00561"/>
    </source>
</evidence>
<dbReference type="EMBL" id="MEUT01000041">
    <property type="protein sequence ID" value="OGC50031.1"/>
    <property type="molecule type" value="Genomic_DNA"/>
</dbReference>
<dbReference type="AlphaFoldDB" id="A0A1F4UYM8"/>
<reference evidence="2 3" key="1">
    <citation type="journal article" date="2016" name="Nat. Commun.">
        <title>Thousands of microbial genomes shed light on interconnected biogeochemical processes in an aquifer system.</title>
        <authorList>
            <person name="Anantharaman K."/>
            <person name="Brown C.T."/>
            <person name="Hug L.A."/>
            <person name="Sharon I."/>
            <person name="Castelle C.J."/>
            <person name="Probst A.J."/>
            <person name="Thomas B.C."/>
            <person name="Singh A."/>
            <person name="Wilkins M.J."/>
            <person name="Karaoz U."/>
            <person name="Brodie E.L."/>
            <person name="Williams K.H."/>
            <person name="Hubbard S.S."/>
            <person name="Banfield J.F."/>
        </authorList>
    </citation>
    <scope>NUCLEOTIDE SEQUENCE [LARGE SCALE GENOMIC DNA]</scope>
</reference>
<dbReference type="PANTHER" id="PTHR43798">
    <property type="entry name" value="MONOACYLGLYCEROL LIPASE"/>
    <property type="match status" value="1"/>
</dbReference>
<dbReference type="InterPro" id="IPR000073">
    <property type="entry name" value="AB_hydrolase_1"/>
</dbReference>
<dbReference type="Pfam" id="PF00561">
    <property type="entry name" value="Abhydrolase_1"/>
    <property type="match status" value="1"/>
</dbReference>
<accession>A0A1F4UYM8</accession>
<protein>
    <recommendedName>
        <fullName evidence="1">AB hydrolase-1 domain-containing protein</fullName>
    </recommendedName>
</protein>
<dbReference type="InterPro" id="IPR029058">
    <property type="entry name" value="AB_hydrolase_fold"/>
</dbReference>
<organism evidence="2 3">
    <name type="scientific">candidate division WWE3 bacterium RBG_16_37_10</name>
    <dbReference type="NCBI Taxonomy" id="1802610"/>
    <lineage>
        <taxon>Bacteria</taxon>
        <taxon>Katanobacteria</taxon>
    </lineage>
</organism>
<feature type="domain" description="AB hydrolase-1" evidence="1">
    <location>
        <begin position="29"/>
        <end position="155"/>
    </location>
</feature>
<dbReference type="InterPro" id="IPR050266">
    <property type="entry name" value="AB_hydrolase_sf"/>
</dbReference>
<dbReference type="STRING" id="1802610.A2W32_03300"/>
<dbReference type="PANTHER" id="PTHR43798:SF33">
    <property type="entry name" value="HYDROLASE, PUTATIVE (AFU_ORTHOLOGUE AFUA_2G14860)-RELATED"/>
    <property type="match status" value="1"/>
</dbReference>
<dbReference type="Proteomes" id="UP000177371">
    <property type="component" value="Unassembled WGS sequence"/>
</dbReference>
<comment type="caution">
    <text evidence="2">The sequence shown here is derived from an EMBL/GenBank/DDBJ whole genome shotgun (WGS) entry which is preliminary data.</text>
</comment>
<dbReference type="GO" id="GO:0016020">
    <property type="term" value="C:membrane"/>
    <property type="evidence" value="ECO:0007669"/>
    <property type="project" value="TreeGrafter"/>
</dbReference>
<dbReference type="SUPFAM" id="SSF53474">
    <property type="entry name" value="alpha/beta-Hydrolases"/>
    <property type="match status" value="1"/>
</dbReference>
<proteinExistence type="predicted"/>
<evidence type="ECO:0000313" key="3">
    <source>
        <dbReference type="Proteomes" id="UP000177371"/>
    </source>
</evidence>
<dbReference type="PRINTS" id="PR00111">
    <property type="entry name" value="ABHYDROLASE"/>
</dbReference>
<gene>
    <name evidence="2" type="ORF">A2W32_03300</name>
</gene>